<dbReference type="EMBL" id="LN614827">
    <property type="protein sequence ID" value="CEG56606.1"/>
    <property type="molecule type" value="Genomic_DNA"/>
</dbReference>
<proteinExistence type="inferred from homology"/>
<keyword evidence="4" id="KW-0282">Flagellum</keyword>
<gene>
    <name evidence="4" type="primary">flgC</name>
    <name evidence="4" type="ORF">LFA_1174</name>
</gene>
<dbReference type="Proteomes" id="UP000032430">
    <property type="component" value="Chromosome I"/>
</dbReference>
<dbReference type="AlphaFoldDB" id="A0A098G3Q8"/>
<evidence type="ECO:0000256" key="1">
    <source>
        <dbReference type="ARBA" id="ARBA00009677"/>
    </source>
</evidence>
<evidence type="ECO:0000313" key="4">
    <source>
        <dbReference type="EMBL" id="CEG56606.1"/>
    </source>
</evidence>
<keyword evidence="4" id="KW-0966">Cell projection</keyword>
<keyword evidence="5" id="KW-1185">Reference proteome</keyword>
<comment type="subcellular location">
    <subcellularLocation>
        <location evidence="2">Bacterial flagellum basal body</location>
    </subcellularLocation>
</comment>
<evidence type="ECO:0000256" key="2">
    <source>
        <dbReference type="RuleBase" id="RU362062"/>
    </source>
</evidence>
<organism evidence="4 5">
    <name type="scientific">Legionella fallonii LLAP-10</name>
    <dbReference type="NCBI Taxonomy" id="1212491"/>
    <lineage>
        <taxon>Bacteria</taxon>
        <taxon>Pseudomonadati</taxon>
        <taxon>Pseudomonadota</taxon>
        <taxon>Gammaproteobacteria</taxon>
        <taxon>Legionellales</taxon>
        <taxon>Legionellaceae</taxon>
        <taxon>Legionella</taxon>
    </lineage>
</organism>
<dbReference type="RefSeq" id="WP_045095240.1">
    <property type="nucleotide sequence ID" value="NZ_LN614827.1"/>
</dbReference>
<dbReference type="InterPro" id="IPR006299">
    <property type="entry name" value="FlgC"/>
</dbReference>
<evidence type="ECO:0000259" key="3">
    <source>
        <dbReference type="Pfam" id="PF06429"/>
    </source>
</evidence>
<dbReference type="GO" id="GO:0030694">
    <property type="term" value="C:bacterial-type flagellum basal body, rod"/>
    <property type="evidence" value="ECO:0007669"/>
    <property type="project" value="UniProtKB-UniRule"/>
</dbReference>
<dbReference type="KEGG" id="lfa:LFA_1174"/>
<dbReference type="NCBIfam" id="TIGR01395">
    <property type="entry name" value="FlgC"/>
    <property type="match status" value="1"/>
</dbReference>
<keyword evidence="4" id="KW-0969">Cilium</keyword>
<accession>A0A098G3Q8</accession>
<reference evidence="5" key="1">
    <citation type="submission" date="2014-09" db="EMBL/GenBank/DDBJ databases">
        <authorList>
            <person name="Gomez-Valero L."/>
        </authorList>
    </citation>
    <scope>NUCLEOTIDE SEQUENCE [LARGE SCALE GENOMIC DNA]</scope>
    <source>
        <strain evidence="5">ATCC700992</strain>
    </source>
</reference>
<dbReference type="OrthoDB" id="9794148at2"/>
<dbReference type="STRING" id="1212491.LFA_1174"/>
<keyword evidence="2" id="KW-0975">Bacterial flagellum</keyword>
<name>A0A098G3Q8_9GAMM</name>
<dbReference type="GO" id="GO:0071973">
    <property type="term" value="P:bacterial-type flagellum-dependent cell motility"/>
    <property type="evidence" value="ECO:0007669"/>
    <property type="project" value="UniProtKB-UniRule"/>
</dbReference>
<dbReference type="Pfam" id="PF06429">
    <property type="entry name" value="Flg_bbr_C"/>
    <property type="match status" value="1"/>
</dbReference>
<feature type="domain" description="Flagellar basal-body/hook protein C-terminal" evidence="3">
    <location>
        <begin position="95"/>
        <end position="138"/>
    </location>
</feature>
<comment type="subunit">
    <text evidence="2">The basal body constitutes a major portion of the flagellar organelle and consists of four rings (L,P,S, and M) mounted on a central rod. The rod consists of about 26 subunits of FlgG in the distal portion, and FlgB, FlgC and FlgF are thought to build up the proximal portion of the rod with about 6 subunits each.</text>
</comment>
<protein>
    <recommendedName>
        <fullName evidence="2">Flagellar basal-body rod protein FlgC</fullName>
    </recommendedName>
</protein>
<dbReference type="InterPro" id="IPR010930">
    <property type="entry name" value="Flg_bb/hook_C_dom"/>
</dbReference>
<dbReference type="HOGENOM" id="CLU_123272_1_0_6"/>
<comment type="similarity">
    <text evidence="1">Belongs to the flagella basal body rod proteins family.</text>
</comment>
<sequence length="140" mass="15732">MSLNTVFDIAGSAMSAETVRLSTSVQNMSNSNVTASTPEEVYQPKYPVFQTVQESQNQWMGDQIKAGVQVKGMYQSDIEPSKRYEPNNPIADDKGFVYTTNINYVEEMANVISASRSYQMNIELLNTTKQLMQRTLQLGE</sequence>
<evidence type="ECO:0000313" key="5">
    <source>
        <dbReference type="Proteomes" id="UP000032430"/>
    </source>
</evidence>